<accession>A0A382WS54</accession>
<feature type="non-terminal residue" evidence="1">
    <location>
        <position position="265"/>
    </location>
</feature>
<protein>
    <submittedName>
        <fullName evidence="1">Uncharacterized protein</fullName>
    </submittedName>
</protein>
<gene>
    <name evidence="1" type="ORF">METZ01_LOCUS414264</name>
</gene>
<evidence type="ECO:0000313" key="1">
    <source>
        <dbReference type="EMBL" id="SVD61410.1"/>
    </source>
</evidence>
<dbReference type="GO" id="GO:0030170">
    <property type="term" value="F:pyridoxal phosphate binding"/>
    <property type="evidence" value="ECO:0007669"/>
    <property type="project" value="TreeGrafter"/>
</dbReference>
<name>A0A382WS54_9ZZZZ</name>
<dbReference type="PANTHER" id="PTHR30244:SF34">
    <property type="entry name" value="DTDP-4-AMINO-4,6-DIDEOXYGALACTOSE TRANSAMINASE"/>
    <property type="match status" value="1"/>
</dbReference>
<dbReference type="Pfam" id="PF01041">
    <property type="entry name" value="DegT_DnrJ_EryC1"/>
    <property type="match status" value="1"/>
</dbReference>
<organism evidence="1">
    <name type="scientific">marine metagenome</name>
    <dbReference type="NCBI Taxonomy" id="408172"/>
    <lineage>
        <taxon>unclassified sequences</taxon>
        <taxon>metagenomes</taxon>
        <taxon>ecological metagenomes</taxon>
    </lineage>
</organism>
<reference evidence="1" key="1">
    <citation type="submission" date="2018-05" db="EMBL/GenBank/DDBJ databases">
        <authorList>
            <person name="Lanie J.A."/>
            <person name="Ng W.-L."/>
            <person name="Kazmierczak K.M."/>
            <person name="Andrzejewski T.M."/>
            <person name="Davidsen T.M."/>
            <person name="Wayne K.J."/>
            <person name="Tettelin H."/>
            <person name="Glass J.I."/>
            <person name="Rusch D."/>
            <person name="Podicherti R."/>
            <person name="Tsui H.-C.T."/>
            <person name="Winkler M.E."/>
        </authorList>
    </citation>
    <scope>NUCLEOTIDE SEQUENCE</scope>
</reference>
<dbReference type="CDD" id="cd00616">
    <property type="entry name" value="AHBA_syn"/>
    <property type="match status" value="1"/>
</dbReference>
<sequence>MKKDFFKDSKIKFPAYEPWISKDDKQIVNKTLDQTMLTFGPQLEKFEADFSKYTKAKYAIAVSNCTAALHLSLKVLGIKENDEVIIPDLTFVADANAILACNAKPVIVDINKNDFFLSISNLKKNITKKTKAIIPVHTYGQVCNINEVLDVAKANNLKVVEDCAHAIGTFHKSKHVGTIGNTGCFSFYPTKNITTAEGGMVITNSKNIADKVRQLRSHGMLKSLKSRYTGGYPWVFDIVEPGYNYRLDEIRCALGISQLRRVAKI</sequence>
<dbReference type="EMBL" id="UINC01161937">
    <property type="protein sequence ID" value="SVD61410.1"/>
    <property type="molecule type" value="Genomic_DNA"/>
</dbReference>
<dbReference type="SUPFAM" id="SSF53383">
    <property type="entry name" value="PLP-dependent transferases"/>
    <property type="match status" value="1"/>
</dbReference>
<dbReference type="InterPro" id="IPR000653">
    <property type="entry name" value="DegT/StrS_aminotransferase"/>
</dbReference>
<dbReference type="Gene3D" id="3.40.640.10">
    <property type="entry name" value="Type I PLP-dependent aspartate aminotransferase-like (Major domain)"/>
    <property type="match status" value="1"/>
</dbReference>
<dbReference type="GO" id="GO:0008483">
    <property type="term" value="F:transaminase activity"/>
    <property type="evidence" value="ECO:0007669"/>
    <property type="project" value="TreeGrafter"/>
</dbReference>
<proteinExistence type="predicted"/>
<dbReference type="InterPro" id="IPR015424">
    <property type="entry name" value="PyrdxlP-dep_Trfase"/>
</dbReference>
<dbReference type="PANTHER" id="PTHR30244">
    <property type="entry name" value="TRANSAMINASE"/>
    <property type="match status" value="1"/>
</dbReference>
<dbReference type="AlphaFoldDB" id="A0A382WS54"/>
<dbReference type="GO" id="GO:0000271">
    <property type="term" value="P:polysaccharide biosynthetic process"/>
    <property type="evidence" value="ECO:0007669"/>
    <property type="project" value="TreeGrafter"/>
</dbReference>
<dbReference type="InterPro" id="IPR015421">
    <property type="entry name" value="PyrdxlP-dep_Trfase_major"/>
</dbReference>